<keyword evidence="1" id="KW-1133">Transmembrane helix</keyword>
<proteinExistence type="predicted"/>
<name>A0ABW2R4X7_9BURK</name>
<protein>
    <recommendedName>
        <fullName evidence="4">Transmembrane protein</fullName>
    </recommendedName>
</protein>
<sequence length="105" mass="12441">MESFMNRLTDMDWGWWPFVSLRPAKNEEMTSARVAKMAVFFGGFYGVLLYLALVFPRHGFSYFDAVACILFFVVFFFVFYKFSFANFWNRRAKRMQIDMSGTNDS</sequence>
<feature type="transmembrane region" description="Helical" evidence="1">
    <location>
        <begin position="34"/>
        <end position="55"/>
    </location>
</feature>
<evidence type="ECO:0000256" key="1">
    <source>
        <dbReference type="SAM" id="Phobius"/>
    </source>
</evidence>
<evidence type="ECO:0008006" key="4">
    <source>
        <dbReference type="Google" id="ProtNLM"/>
    </source>
</evidence>
<evidence type="ECO:0000313" key="2">
    <source>
        <dbReference type="EMBL" id="MFC7433403.1"/>
    </source>
</evidence>
<comment type="caution">
    <text evidence="2">The sequence shown here is derived from an EMBL/GenBank/DDBJ whole genome shotgun (WGS) entry which is preliminary data.</text>
</comment>
<keyword evidence="3" id="KW-1185">Reference proteome</keyword>
<dbReference type="Proteomes" id="UP001596495">
    <property type="component" value="Unassembled WGS sequence"/>
</dbReference>
<gene>
    <name evidence="2" type="ORF">ACFQNJ_02640</name>
</gene>
<reference evidence="3" key="1">
    <citation type="journal article" date="2019" name="Int. J. Syst. Evol. Microbiol.">
        <title>The Global Catalogue of Microorganisms (GCM) 10K type strain sequencing project: providing services to taxonomists for standard genome sequencing and annotation.</title>
        <authorList>
            <consortium name="The Broad Institute Genomics Platform"/>
            <consortium name="The Broad Institute Genome Sequencing Center for Infectious Disease"/>
            <person name="Wu L."/>
            <person name="Ma J."/>
        </authorList>
    </citation>
    <scope>NUCLEOTIDE SEQUENCE [LARGE SCALE GENOMIC DNA]</scope>
    <source>
        <strain evidence="3">CCUG 54518</strain>
    </source>
</reference>
<keyword evidence="1" id="KW-0472">Membrane</keyword>
<dbReference type="RefSeq" id="WP_382253635.1">
    <property type="nucleotide sequence ID" value="NZ_JBHTBX010000002.1"/>
</dbReference>
<dbReference type="EMBL" id="JBHTBX010000002">
    <property type="protein sequence ID" value="MFC7433403.1"/>
    <property type="molecule type" value="Genomic_DNA"/>
</dbReference>
<accession>A0ABW2R4X7</accession>
<organism evidence="2 3">
    <name type="scientific">Hydrogenophaga bisanensis</name>
    <dbReference type="NCBI Taxonomy" id="439611"/>
    <lineage>
        <taxon>Bacteria</taxon>
        <taxon>Pseudomonadati</taxon>
        <taxon>Pseudomonadota</taxon>
        <taxon>Betaproteobacteria</taxon>
        <taxon>Burkholderiales</taxon>
        <taxon>Comamonadaceae</taxon>
        <taxon>Hydrogenophaga</taxon>
    </lineage>
</organism>
<feature type="transmembrane region" description="Helical" evidence="1">
    <location>
        <begin position="61"/>
        <end position="84"/>
    </location>
</feature>
<keyword evidence="1" id="KW-0812">Transmembrane</keyword>
<evidence type="ECO:0000313" key="3">
    <source>
        <dbReference type="Proteomes" id="UP001596495"/>
    </source>
</evidence>